<keyword evidence="1" id="KW-0812">Transmembrane</keyword>
<dbReference type="GeneID" id="24821231"/>
<dbReference type="EMBL" id="CP011070">
    <property type="protein sequence ID" value="AJW71739.1"/>
    <property type="molecule type" value="Genomic_DNA"/>
</dbReference>
<dbReference type="RefSeq" id="WP_048118197.1">
    <property type="nucleotide sequence ID" value="NZ_CP011070.1"/>
</dbReference>
<evidence type="ECO:0000313" key="3">
    <source>
        <dbReference type="Proteomes" id="UP000032408"/>
    </source>
</evidence>
<reference evidence="2 3" key="2">
    <citation type="journal article" date="2016" name="ISME J.">
        <title>Physiological and genomic characterization of two novel marine thaumarchaeal strains indicates niche differentiation.</title>
        <authorList>
            <person name="Bayer B."/>
            <person name="Vojvoda J."/>
            <person name="Offre P."/>
            <person name="Alves R.J."/>
            <person name="Elisabeth N.H."/>
            <person name="Garcia J.A."/>
            <person name="Volland J.M."/>
            <person name="Srivastava A."/>
            <person name="Schleper C."/>
            <person name="Herndl G.J."/>
        </authorList>
    </citation>
    <scope>NUCLEOTIDE SEQUENCE [LARGE SCALE GENOMIC DNA]</scope>
    <source>
        <strain evidence="2 3">NF5</strain>
    </source>
</reference>
<dbReference type="KEGG" id="nin:NADRNF5_2065"/>
<proteinExistence type="predicted"/>
<evidence type="ECO:0000256" key="1">
    <source>
        <dbReference type="SAM" id="Phobius"/>
    </source>
</evidence>
<feature type="transmembrane region" description="Helical" evidence="1">
    <location>
        <begin position="49"/>
        <end position="65"/>
    </location>
</feature>
<dbReference type="HOGENOM" id="CLU_2783841_0_0_2"/>
<dbReference type="AlphaFoldDB" id="A0A0D5C4J5"/>
<dbReference type="OrthoDB" id="346at2157"/>
<protein>
    <submittedName>
        <fullName evidence="2">Uncharacterized protein</fullName>
    </submittedName>
</protein>
<gene>
    <name evidence="2" type="ORF">NADRNF5_2065</name>
</gene>
<reference evidence="3" key="1">
    <citation type="submission" date="2015-03" db="EMBL/GenBank/DDBJ databases">
        <title>Characterization of two novel Thaumarchaeota isolated from the Northern Adriatic Sea.</title>
        <authorList>
            <person name="Bayer B."/>
            <person name="Vojvoda J."/>
            <person name="Offre P."/>
            <person name="Srivastava A."/>
            <person name="Elisabeth N."/>
            <person name="Garcia J.A.L."/>
            <person name="Schleper C."/>
            <person name="Herndl G.J."/>
        </authorList>
    </citation>
    <scope>NUCLEOTIDE SEQUENCE [LARGE SCALE GENOMIC DNA]</scope>
    <source>
        <strain evidence="3">NF5</strain>
    </source>
</reference>
<evidence type="ECO:0000313" key="2">
    <source>
        <dbReference type="EMBL" id="AJW71739.1"/>
    </source>
</evidence>
<sequence length="68" mass="7855">MNWTLGFVSIVLLVVGLVGQAFEMRKIRLTTYKDEDAGSANIFMNKRNLKWYAILGVGIILWYISERM</sequence>
<name>A0A0D5C4J5_9ARCH</name>
<accession>A0A0D5C4J5</accession>
<keyword evidence="1" id="KW-0472">Membrane</keyword>
<organism evidence="2 3">
    <name type="scientific">Nitrosopumilus adriaticus</name>
    <dbReference type="NCBI Taxonomy" id="1580092"/>
    <lineage>
        <taxon>Archaea</taxon>
        <taxon>Nitrososphaerota</taxon>
        <taxon>Nitrososphaeria</taxon>
        <taxon>Nitrosopumilales</taxon>
        <taxon>Nitrosopumilaceae</taxon>
        <taxon>Nitrosopumilus</taxon>
    </lineage>
</organism>
<dbReference type="Proteomes" id="UP000032408">
    <property type="component" value="Chromosome"/>
</dbReference>
<keyword evidence="1" id="KW-1133">Transmembrane helix</keyword>
<keyword evidence="3" id="KW-1185">Reference proteome</keyword>